<protein>
    <submittedName>
        <fullName evidence="3">50S ribosomal protein L11 methyltransferase</fullName>
    </submittedName>
</protein>
<evidence type="ECO:0000256" key="2">
    <source>
        <dbReference type="ARBA" id="ARBA00022679"/>
    </source>
</evidence>
<gene>
    <name evidence="3" type="ORF">O4H49_13345</name>
</gene>
<dbReference type="InterPro" id="IPR050078">
    <property type="entry name" value="Ribosomal_L11_MeTrfase_PrmA"/>
</dbReference>
<dbReference type="CDD" id="cd02440">
    <property type="entry name" value="AdoMet_MTases"/>
    <property type="match status" value="1"/>
</dbReference>
<proteinExistence type="predicted"/>
<dbReference type="Gene3D" id="3.40.50.150">
    <property type="entry name" value="Vaccinia Virus protein VP39"/>
    <property type="match status" value="1"/>
</dbReference>
<dbReference type="GO" id="GO:0032259">
    <property type="term" value="P:methylation"/>
    <property type="evidence" value="ECO:0007669"/>
    <property type="project" value="UniProtKB-KW"/>
</dbReference>
<dbReference type="GO" id="GO:0005840">
    <property type="term" value="C:ribosome"/>
    <property type="evidence" value="ECO:0007669"/>
    <property type="project" value="UniProtKB-KW"/>
</dbReference>
<evidence type="ECO:0000256" key="1">
    <source>
        <dbReference type="ARBA" id="ARBA00022603"/>
    </source>
</evidence>
<accession>A0ABT4LKY4</accession>
<dbReference type="InterPro" id="IPR029063">
    <property type="entry name" value="SAM-dependent_MTases_sf"/>
</dbReference>
<dbReference type="SUPFAM" id="SSF53335">
    <property type="entry name" value="S-adenosyl-L-methionine-dependent methyltransferases"/>
    <property type="match status" value="1"/>
</dbReference>
<keyword evidence="3" id="KW-0689">Ribosomal protein</keyword>
<evidence type="ECO:0000313" key="3">
    <source>
        <dbReference type="EMBL" id="MCZ4281770.1"/>
    </source>
</evidence>
<keyword evidence="2" id="KW-0808">Transferase</keyword>
<sequence length="228" mass="24557">MKELILANTRPGGTALLGDIIRLYLAAEDLPLWQAGEKELEKLGIAPPFWAFAWAGGQALAQYILDNPDLVKGKRVLDFACGSGLQGIAALKAGAAEVLAADIDPHAIAATDLNAALNQVRLITTSENLIGRSNPGWDLVLAGDVCYDGPMADEIMTWLHKLAASGTQVLLGDPGRTYLPRQGLQRLISYSVQTTSALEDTDVRNAVVWELIPSEQKYGKDQEEKSFS</sequence>
<evidence type="ECO:0000313" key="4">
    <source>
        <dbReference type="Proteomes" id="UP001069802"/>
    </source>
</evidence>
<name>A0ABT4LKY4_9PROT</name>
<dbReference type="PANTHER" id="PTHR43648:SF1">
    <property type="entry name" value="ELECTRON TRANSFER FLAVOPROTEIN BETA SUBUNIT LYSINE METHYLTRANSFERASE"/>
    <property type="match status" value="1"/>
</dbReference>
<dbReference type="Proteomes" id="UP001069802">
    <property type="component" value="Unassembled WGS sequence"/>
</dbReference>
<dbReference type="PANTHER" id="PTHR43648">
    <property type="entry name" value="ELECTRON TRANSFER FLAVOPROTEIN BETA SUBUNIT LYSINE METHYLTRANSFERASE"/>
    <property type="match status" value="1"/>
</dbReference>
<dbReference type="GO" id="GO:0008168">
    <property type="term" value="F:methyltransferase activity"/>
    <property type="evidence" value="ECO:0007669"/>
    <property type="project" value="UniProtKB-KW"/>
</dbReference>
<keyword evidence="3" id="KW-0687">Ribonucleoprotein</keyword>
<keyword evidence="1 3" id="KW-0489">Methyltransferase</keyword>
<comment type="caution">
    <text evidence="3">The sequence shown here is derived from an EMBL/GenBank/DDBJ whole genome shotgun (WGS) entry which is preliminary data.</text>
</comment>
<dbReference type="EMBL" id="JAPWGY010000004">
    <property type="protein sequence ID" value="MCZ4281770.1"/>
    <property type="molecule type" value="Genomic_DNA"/>
</dbReference>
<dbReference type="Pfam" id="PF06325">
    <property type="entry name" value="PrmA"/>
    <property type="match status" value="1"/>
</dbReference>
<organism evidence="3 4">
    <name type="scientific">Kiloniella laminariae</name>
    <dbReference type="NCBI Taxonomy" id="454162"/>
    <lineage>
        <taxon>Bacteria</taxon>
        <taxon>Pseudomonadati</taxon>
        <taxon>Pseudomonadota</taxon>
        <taxon>Alphaproteobacteria</taxon>
        <taxon>Rhodospirillales</taxon>
        <taxon>Kiloniellaceae</taxon>
        <taxon>Kiloniella</taxon>
    </lineage>
</organism>
<keyword evidence="4" id="KW-1185">Reference proteome</keyword>
<reference evidence="3" key="1">
    <citation type="submission" date="2022-12" db="EMBL/GenBank/DDBJ databases">
        <title>Bacterial isolates from different developmental stages of Nematostella vectensis.</title>
        <authorList>
            <person name="Fraune S."/>
        </authorList>
    </citation>
    <scope>NUCLEOTIDE SEQUENCE</scope>
    <source>
        <strain evidence="3">G21630-S1</strain>
    </source>
</reference>